<evidence type="ECO:0000313" key="1">
    <source>
        <dbReference type="EMBL" id="AOR51535.1"/>
    </source>
</evidence>
<dbReference type="EMBL" id="LC334008">
    <property type="protein sequence ID" value="BBB06424.1"/>
    <property type="molecule type" value="Genomic_DNA"/>
</dbReference>
<reference evidence="1" key="1">
    <citation type="journal article" date="2016" name="Infect. Genet. Evol.">
        <title>Development of a multilocus sequence typing tool for high-resolution subtyping and genetic structure characterization of Cryptosporidium ubiquitum.</title>
        <authorList>
            <person name="Tang Y."/>
            <person name="Li N."/>
            <person name="Song M."/>
            <person name="Roellig D.M."/>
            <person name="Feng Y."/>
            <person name="Xiao L."/>
        </authorList>
    </citation>
    <scope>NUCLEOTIDE SEQUENCE</scope>
    <source>
        <strain evidence="1">29361</strain>
    </source>
</reference>
<sequence length="311" mass="34320">PLVPHATKSLMGDPNWRLEDNILQSPHLLQNPTPPSPTHVFIEKSYSSTYGGIFVQEEKVGKTFVRRVGVTRTSVVYLSETEECTKNLVIGTLFIYFYGSTTQVPVRCPCTGKISSLLKHKVSTSAGEQIQAGGTFMEVYCNKRSVTWLENPNIFVENGKSKGSDKKITEVRGVGTPLYPLEGGDEISIFTRTVGIARFTSIDQKSVKEGDVVGIFLFSLGESYSGVADIISPCSGKKTYPSTSIETMNISERGLGGMKVFSVMCDQISRTVSPSYDEQKLYYDSVYSVFESENSLNFYNAFARVSAIVTY</sequence>
<gene>
    <name evidence="1 2" type="ORF">cgd6_60</name>
</gene>
<proteinExistence type="predicted"/>
<protein>
    <submittedName>
        <fullName evidence="1">Uncharacterized protein</fullName>
    </submittedName>
</protein>
<dbReference type="VEuPathDB" id="CryptoDB:cubi_02136"/>
<feature type="non-terminal residue" evidence="1">
    <location>
        <position position="311"/>
    </location>
</feature>
<dbReference type="EMBL" id="KX286380">
    <property type="protein sequence ID" value="AOR51535.1"/>
    <property type="molecule type" value="Genomic_DNA"/>
</dbReference>
<accession>A0A1C9U5U7</accession>
<feature type="non-terminal residue" evidence="1">
    <location>
        <position position="1"/>
    </location>
</feature>
<name>A0A1C9U5U7_9CRYT</name>
<organism evidence="1">
    <name type="scientific">Cryptosporidium ubiquitum</name>
    <dbReference type="NCBI Taxonomy" id="857276"/>
    <lineage>
        <taxon>Eukaryota</taxon>
        <taxon>Sar</taxon>
        <taxon>Alveolata</taxon>
        <taxon>Apicomplexa</taxon>
        <taxon>Conoidasida</taxon>
        <taxon>Coccidia</taxon>
        <taxon>Eucoccidiorida</taxon>
        <taxon>Eimeriorina</taxon>
        <taxon>Cryptosporidiidae</taxon>
        <taxon>Cryptosporidium</taxon>
    </lineage>
</organism>
<evidence type="ECO:0000313" key="2">
    <source>
        <dbReference type="EMBL" id="BBB06424.1"/>
    </source>
</evidence>
<dbReference type="AlphaFoldDB" id="A0A1C9U5U7"/>
<reference evidence="2" key="2">
    <citation type="journal article" date="2019" name="Parasitol. Int.">
        <title>Molecular and histopathological features of Cryptosporidium ubiquitum infection in imported chinchillas Chinchilla lanigera in Japan.</title>
        <authorList>
            <person name="Kubota R."/>
            <person name="Matsubara K."/>
            <person name="Tamukai K."/>
            <person name="Ike K."/>
            <person name="Tokiwa T."/>
        </authorList>
    </citation>
    <scope>NUCLEOTIDE SEQUENCE</scope>
    <source>
        <strain evidence="2">1606</strain>
    </source>
</reference>